<organism evidence="2 3">
    <name type="scientific">Neogobius melanostomus</name>
    <name type="common">round goby</name>
    <dbReference type="NCBI Taxonomy" id="47308"/>
    <lineage>
        <taxon>Eukaryota</taxon>
        <taxon>Metazoa</taxon>
        <taxon>Chordata</taxon>
        <taxon>Craniata</taxon>
        <taxon>Vertebrata</taxon>
        <taxon>Euteleostomi</taxon>
        <taxon>Actinopterygii</taxon>
        <taxon>Neopterygii</taxon>
        <taxon>Teleostei</taxon>
        <taxon>Neoteleostei</taxon>
        <taxon>Acanthomorphata</taxon>
        <taxon>Gobiaria</taxon>
        <taxon>Gobiiformes</taxon>
        <taxon>Gobioidei</taxon>
        <taxon>Gobiidae</taxon>
        <taxon>Benthophilinae</taxon>
        <taxon>Neogobiini</taxon>
        <taxon>Neogobius</taxon>
    </lineage>
</organism>
<dbReference type="GO" id="GO:0043235">
    <property type="term" value="C:receptor complex"/>
    <property type="evidence" value="ECO:0007669"/>
    <property type="project" value="TreeGrafter"/>
</dbReference>
<dbReference type="Gene3D" id="1.20.1070.10">
    <property type="entry name" value="Rhodopsin 7-helix transmembrane proteins"/>
    <property type="match status" value="1"/>
</dbReference>
<keyword evidence="1" id="KW-1133">Transmembrane helix</keyword>
<feature type="transmembrane region" description="Helical" evidence="1">
    <location>
        <begin position="208"/>
        <end position="232"/>
    </location>
</feature>
<dbReference type="PANTHER" id="PTHR15573">
    <property type="entry name" value="G-PROTEIN COUPLED RECEPTOR 160-RELATED"/>
    <property type="match status" value="1"/>
</dbReference>
<dbReference type="AlphaFoldDB" id="A0A8C6UXU5"/>
<sequence>MSIPIPGMLFGLGGKCILNWALVVLQRDHIWRSFVCVFSLSLAIIDTVLTLTVTFIHLQGDSNLLGWRLTRYHVCLLVQILGYIYSAQHSGVVIVTVLEHLYVISRRLRHNISKSTWTFQLFLTLLIWFYSIFYVFKLSNVQPYLEDLAHFQIHHCWTSSSSVISELAVLTGCLCLTLILCHSKYLIQLARNPHSNNSMTLKSQIQPRLIFITKVARMFFHTWALLLLFLFFQVVIPVKMPSHLGLNCAWLCFLNSLLIAAGLCVVNPAPELGQGLAAVPPDSICDWKTEFSLESDLRNRCIVLTGAACSAVQFTAMFCREDPCV</sequence>
<dbReference type="GO" id="GO:0005886">
    <property type="term" value="C:plasma membrane"/>
    <property type="evidence" value="ECO:0007669"/>
    <property type="project" value="TreeGrafter"/>
</dbReference>
<dbReference type="Ensembl" id="ENSNMLT00000047938.1">
    <property type="protein sequence ID" value="ENSNMLP00000043177.1"/>
    <property type="gene ID" value="ENSNMLG00000026227.1"/>
</dbReference>
<dbReference type="InterPro" id="IPR042353">
    <property type="entry name" value="GPR160"/>
</dbReference>
<dbReference type="Proteomes" id="UP000694523">
    <property type="component" value="Unplaced"/>
</dbReference>
<accession>A0A8C6UXU5</accession>
<keyword evidence="1" id="KW-0472">Membrane</keyword>
<keyword evidence="3" id="KW-1185">Reference proteome</keyword>
<feature type="transmembrane region" description="Helical" evidence="1">
    <location>
        <begin position="37"/>
        <end position="60"/>
    </location>
</feature>
<name>A0A8C6UXU5_9GOBI</name>
<proteinExistence type="predicted"/>
<feature type="transmembrane region" description="Helical" evidence="1">
    <location>
        <begin position="167"/>
        <end position="187"/>
    </location>
</feature>
<reference evidence="2" key="1">
    <citation type="submission" date="2025-08" db="UniProtKB">
        <authorList>
            <consortium name="Ensembl"/>
        </authorList>
    </citation>
    <scope>IDENTIFICATION</scope>
</reference>
<reference evidence="2" key="2">
    <citation type="submission" date="2025-09" db="UniProtKB">
        <authorList>
            <consortium name="Ensembl"/>
        </authorList>
    </citation>
    <scope>IDENTIFICATION</scope>
</reference>
<feature type="transmembrane region" description="Helical" evidence="1">
    <location>
        <begin position="6"/>
        <end position="25"/>
    </location>
</feature>
<feature type="transmembrane region" description="Helical" evidence="1">
    <location>
        <begin position="80"/>
        <end position="104"/>
    </location>
</feature>
<protein>
    <submittedName>
        <fullName evidence="2">Uncharacterized protein</fullName>
    </submittedName>
</protein>
<evidence type="ECO:0000313" key="3">
    <source>
        <dbReference type="Proteomes" id="UP000694523"/>
    </source>
</evidence>
<feature type="transmembrane region" description="Helical" evidence="1">
    <location>
        <begin position="116"/>
        <end position="136"/>
    </location>
</feature>
<evidence type="ECO:0000313" key="2">
    <source>
        <dbReference type="Ensembl" id="ENSNMLP00000043177.1"/>
    </source>
</evidence>
<feature type="transmembrane region" description="Helical" evidence="1">
    <location>
        <begin position="244"/>
        <end position="266"/>
    </location>
</feature>
<dbReference type="PANTHER" id="PTHR15573:SF0">
    <property type="entry name" value="G-PROTEIN COUPLED RECEPTOR 160-RELATED"/>
    <property type="match status" value="1"/>
</dbReference>
<evidence type="ECO:0000256" key="1">
    <source>
        <dbReference type="SAM" id="Phobius"/>
    </source>
</evidence>
<keyword evidence="1" id="KW-0812">Transmembrane</keyword>